<comment type="caution">
    <text evidence="2">The sequence shown here is derived from an EMBL/GenBank/DDBJ whole genome shotgun (WGS) entry which is preliminary data.</text>
</comment>
<evidence type="ECO:0000313" key="3">
    <source>
        <dbReference type="Proteomes" id="UP001457282"/>
    </source>
</evidence>
<feature type="region of interest" description="Disordered" evidence="1">
    <location>
        <begin position="1"/>
        <end position="25"/>
    </location>
</feature>
<reference evidence="2 3" key="1">
    <citation type="journal article" date="2023" name="G3 (Bethesda)">
        <title>A chromosome-length genome assembly and annotation of blackberry (Rubus argutus, cv. 'Hillquist').</title>
        <authorList>
            <person name="Bruna T."/>
            <person name="Aryal R."/>
            <person name="Dudchenko O."/>
            <person name="Sargent D.J."/>
            <person name="Mead D."/>
            <person name="Buti M."/>
            <person name="Cavallini A."/>
            <person name="Hytonen T."/>
            <person name="Andres J."/>
            <person name="Pham M."/>
            <person name="Weisz D."/>
            <person name="Mascagni F."/>
            <person name="Usai G."/>
            <person name="Natali L."/>
            <person name="Bassil N."/>
            <person name="Fernandez G.E."/>
            <person name="Lomsadze A."/>
            <person name="Armour M."/>
            <person name="Olukolu B."/>
            <person name="Poorten T."/>
            <person name="Britton C."/>
            <person name="Davik J."/>
            <person name="Ashrafi H."/>
            <person name="Aiden E.L."/>
            <person name="Borodovsky M."/>
            <person name="Worthington M."/>
        </authorList>
    </citation>
    <scope>NUCLEOTIDE SEQUENCE [LARGE SCALE GENOMIC DNA]</scope>
    <source>
        <strain evidence="2">PI 553951</strain>
    </source>
</reference>
<keyword evidence="3" id="KW-1185">Reference proteome</keyword>
<protein>
    <submittedName>
        <fullName evidence="2">Uncharacterized protein</fullName>
    </submittedName>
</protein>
<gene>
    <name evidence="2" type="ORF">M0R45_019349</name>
</gene>
<organism evidence="2 3">
    <name type="scientific">Rubus argutus</name>
    <name type="common">Southern blackberry</name>
    <dbReference type="NCBI Taxonomy" id="59490"/>
    <lineage>
        <taxon>Eukaryota</taxon>
        <taxon>Viridiplantae</taxon>
        <taxon>Streptophyta</taxon>
        <taxon>Embryophyta</taxon>
        <taxon>Tracheophyta</taxon>
        <taxon>Spermatophyta</taxon>
        <taxon>Magnoliopsida</taxon>
        <taxon>eudicotyledons</taxon>
        <taxon>Gunneridae</taxon>
        <taxon>Pentapetalae</taxon>
        <taxon>rosids</taxon>
        <taxon>fabids</taxon>
        <taxon>Rosales</taxon>
        <taxon>Rosaceae</taxon>
        <taxon>Rosoideae</taxon>
        <taxon>Rosoideae incertae sedis</taxon>
        <taxon>Rubus</taxon>
    </lineage>
</organism>
<sequence length="90" mass="10013">MAKPNGPNMTLLGPPSVIKVQGDDGDDNGHRLIHDIIIPPELDLPQCMFPDDIQTYFDCQDSTSYGEVDDAMFSELNSFIPSMFQCDFTV</sequence>
<dbReference type="EMBL" id="JBEDUW010000004">
    <property type="protein sequence ID" value="KAK9932099.1"/>
    <property type="molecule type" value="Genomic_DNA"/>
</dbReference>
<evidence type="ECO:0000256" key="1">
    <source>
        <dbReference type="SAM" id="MobiDB-lite"/>
    </source>
</evidence>
<dbReference type="Proteomes" id="UP001457282">
    <property type="component" value="Unassembled WGS sequence"/>
</dbReference>
<name>A0AAW1X7M9_RUBAR</name>
<proteinExistence type="predicted"/>
<accession>A0AAW1X7M9</accession>
<evidence type="ECO:0000313" key="2">
    <source>
        <dbReference type="EMBL" id="KAK9932099.1"/>
    </source>
</evidence>
<dbReference type="AlphaFoldDB" id="A0AAW1X7M9"/>